<reference evidence="2" key="2">
    <citation type="submission" date="2023-01" db="EMBL/GenBank/DDBJ databases">
        <title>Draft genome sequence of Maritalea porphyrae strain NBRC 107169.</title>
        <authorList>
            <person name="Sun Q."/>
            <person name="Mori K."/>
        </authorList>
    </citation>
    <scope>NUCLEOTIDE SEQUENCE</scope>
    <source>
        <strain evidence="2">NBRC 107169</strain>
    </source>
</reference>
<dbReference type="Proteomes" id="UP001161405">
    <property type="component" value="Unassembled WGS sequence"/>
</dbReference>
<protein>
    <submittedName>
        <fullName evidence="2">Thioredoxin peroxidase</fullName>
    </submittedName>
</protein>
<dbReference type="RefSeq" id="WP_284364896.1">
    <property type="nucleotide sequence ID" value="NZ_BSNI01000002.1"/>
</dbReference>
<keyword evidence="2" id="KW-0575">Peroxidase</keyword>
<evidence type="ECO:0000313" key="2">
    <source>
        <dbReference type="EMBL" id="GLQ18178.1"/>
    </source>
</evidence>
<evidence type="ECO:0000313" key="3">
    <source>
        <dbReference type="Proteomes" id="UP001161405"/>
    </source>
</evidence>
<sequence>MPLTLRSGERFPRMTFQKVGGGQLLVGEPSGNWTLLVVYRGRHCGRCKKYLNGLEKMRQDWERAGFDIVVVSADTQEKAQADIAEFGWSFNICYGLVVEQMKLLGLYVSEPLSEAETDRVFAEPGVFCITPEGNAQIVSVSNGPAARPELAELLDGMIFTIENNRPPRGTWIE</sequence>
<accession>A0ABQ5USK0</accession>
<dbReference type="GO" id="GO:0004601">
    <property type="term" value="F:peroxidase activity"/>
    <property type="evidence" value="ECO:0007669"/>
    <property type="project" value="UniProtKB-KW"/>
</dbReference>
<keyword evidence="2" id="KW-0560">Oxidoreductase</keyword>
<dbReference type="SUPFAM" id="SSF52833">
    <property type="entry name" value="Thioredoxin-like"/>
    <property type="match status" value="1"/>
</dbReference>
<evidence type="ECO:0000259" key="1">
    <source>
        <dbReference type="PROSITE" id="PS51352"/>
    </source>
</evidence>
<proteinExistence type="predicted"/>
<organism evidence="2 3">
    <name type="scientific">Maritalea porphyrae</name>
    <dbReference type="NCBI Taxonomy" id="880732"/>
    <lineage>
        <taxon>Bacteria</taxon>
        <taxon>Pseudomonadati</taxon>
        <taxon>Pseudomonadota</taxon>
        <taxon>Alphaproteobacteria</taxon>
        <taxon>Hyphomicrobiales</taxon>
        <taxon>Devosiaceae</taxon>
        <taxon>Maritalea</taxon>
    </lineage>
</organism>
<dbReference type="Pfam" id="PF00578">
    <property type="entry name" value="AhpC-TSA"/>
    <property type="match status" value="1"/>
</dbReference>
<feature type="domain" description="Thioredoxin" evidence="1">
    <location>
        <begin position="5"/>
        <end position="159"/>
    </location>
</feature>
<name>A0ABQ5USK0_9HYPH</name>
<dbReference type="Gene3D" id="3.40.30.10">
    <property type="entry name" value="Glutaredoxin"/>
    <property type="match status" value="1"/>
</dbReference>
<dbReference type="EMBL" id="BSNI01000002">
    <property type="protein sequence ID" value="GLQ18178.1"/>
    <property type="molecule type" value="Genomic_DNA"/>
</dbReference>
<dbReference type="InterPro" id="IPR013766">
    <property type="entry name" value="Thioredoxin_domain"/>
</dbReference>
<dbReference type="InterPro" id="IPR036249">
    <property type="entry name" value="Thioredoxin-like_sf"/>
</dbReference>
<dbReference type="PROSITE" id="PS51352">
    <property type="entry name" value="THIOREDOXIN_2"/>
    <property type="match status" value="1"/>
</dbReference>
<reference evidence="2" key="1">
    <citation type="journal article" date="2014" name="Int. J. Syst. Evol. Microbiol.">
        <title>Complete genome of a new Firmicutes species belonging to the dominant human colonic microbiota ('Ruminococcus bicirculans') reveals two chromosomes and a selective capacity to utilize plant glucans.</title>
        <authorList>
            <consortium name="NISC Comparative Sequencing Program"/>
            <person name="Wegmann U."/>
            <person name="Louis P."/>
            <person name="Goesmann A."/>
            <person name="Henrissat B."/>
            <person name="Duncan S.H."/>
            <person name="Flint H.J."/>
        </authorList>
    </citation>
    <scope>NUCLEOTIDE SEQUENCE</scope>
    <source>
        <strain evidence="2">NBRC 107169</strain>
    </source>
</reference>
<comment type="caution">
    <text evidence="2">The sequence shown here is derived from an EMBL/GenBank/DDBJ whole genome shotgun (WGS) entry which is preliminary data.</text>
</comment>
<gene>
    <name evidence="2" type="ORF">GCM10007879_24270</name>
</gene>
<dbReference type="InterPro" id="IPR000866">
    <property type="entry name" value="AhpC/TSA"/>
</dbReference>
<keyword evidence="3" id="KW-1185">Reference proteome</keyword>